<evidence type="ECO:0000313" key="1">
    <source>
        <dbReference type="EMBL" id="MDU0112950.1"/>
    </source>
</evidence>
<name>A0ABU3QZV5_9GAMM</name>
<protein>
    <submittedName>
        <fullName evidence="1">Uncharacterized protein</fullName>
    </submittedName>
</protein>
<evidence type="ECO:0000313" key="2">
    <source>
        <dbReference type="Proteomes" id="UP001257914"/>
    </source>
</evidence>
<proteinExistence type="predicted"/>
<dbReference type="EMBL" id="JAWCUA010000007">
    <property type="protein sequence ID" value="MDU0112950.1"/>
    <property type="molecule type" value="Genomic_DNA"/>
</dbReference>
<dbReference type="Proteomes" id="UP001257914">
    <property type="component" value="Unassembled WGS sequence"/>
</dbReference>
<organism evidence="1 2">
    <name type="scientific">Psychrosphaera aquimarina</name>
    <dbReference type="NCBI Taxonomy" id="2044854"/>
    <lineage>
        <taxon>Bacteria</taxon>
        <taxon>Pseudomonadati</taxon>
        <taxon>Pseudomonadota</taxon>
        <taxon>Gammaproteobacteria</taxon>
        <taxon>Alteromonadales</taxon>
        <taxon>Pseudoalteromonadaceae</taxon>
        <taxon>Psychrosphaera</taxon>
    </lineage>
</organism>
<keyword evidence="2" id="KW-1185">Reference proteome</keyword>
<sequence>MRIFDKSFFVTSWFLLILSPLTYAATMVQIDEINFGQLLPVAGGCEMDWDTGNIAAIGVGSLCNSNPVGTPGHYRLTVNPNENYQIRVDRREEVANDGITYQPKGRFISDLEQVDLIYNQFVTINSGASGIIDIYLGGVLFVADRLNGSLSYELNNAILIYYNKVT</sequence>
<gene>
    <name evidence="1" type="ORF">RT723_08065</name>
</gene>
<reference evidence="1 2" key="1">
    <citation type="submission" date="2023-10" db="EMBL/GenBank/DDBJ databases">
        <title>Psychrosphaera aquimaarina strain SW33 isolated from seawater.</title>
        <authorList>
            <person name="Bayburt H."/>
            <person name="Kim J.M."/>
            <person name="Choi B.J."/>
            <person name="Jeon C.O."/>
        </authorList>
    </citation>
    <scope>NUCLEOTIDE SEQUENCE [LARGE SCALE GENOMIC DNA]</scope>
    <source>
        <strain evidence="1 2">KCTC 52743</strain>
    </source>
</reference>
<accession>A0ABU3QZV5</accession>
<dbReference type="RefSeq" id="WP_315946602.1">
    <property type="nucleotide sequence ID" value="NZ_JAWCUA010000007.1"/>
</dbReference>
<comment type="caution">
    <text evidence="1">The sequence shown here is derived from an EMBL/GenBank/DDBJ whole genome shotgun (WGS) entry which is preliminary data.</text>
</comment>